<keyword evidence="1" id="KW-0732">Signal</keyword>
<dbReference type="InterPro" id="IPR024749">
    <property type="entry name" value="Collagen-bd_put"/>
</dbReference>
<dbReference type="EMBL" id="KZ678520">
    <property type="protein sequence ID" value="PSR80799.1"/>
    <property type="molecule type" value="Genomic_DNA"/>
</dbReference>
<evidence type="ECO:0000256" key="1">
    <source>
        <dbReference type="SAM" id="SignalP"/>
    </source>
</evidence>
<dbReference type="InParanoid" id="A0A2T3A0X0"/>
<evidence type="ECO:0000259" key="2">
    <source>
        <dbReference type="Pfam" id="PF12904"/>
    </source>
</evidence>
<organism evidence="4 5">
    <name type="scientific">Coniella lustricola</name>
    <dbReference type="NCBI Taxonomy" id="2025994"/>
    <lineage>
        <taxon>Eukaryota</taxon>
        <taxon>Fungi</taxon>
        <taxon>Dikarya</taxon>
        <taxon>Ascomycota</taxon>
        <taxon>Pezizomycotina</taxon>
        <taxon>Sordariomycetes</taxon>
        <taxon>Sordariomycetidae</taxon>
        <taxon>Diaporthales</taxon>
        <taxon>Schizoparmaceae</taxon>
        <taxon>Coniella</taxon>
    </lineage>
</organism>
<sequence length="520" mass="57066">MRSSIISSSLWLACWATGSTAAWRVPSEYAVQPSADGRFLQDASGDAFFWQADTAWLLFHRLNQSEADFYLSDRASKGFTVILAVGFTQIGITSPNRNGDLPFINEDVTQPNEAYWAYIDSITELAWSKSLRICMVPAWGSYVHGSDNTPSVLNTSTASVFGQFIGQRYPYLPKTLIADTNPWWENKTAVKDDYAQGGVAPDYPVVDWSPVYNELANGIVAGERQAIANSSTDGLARVTRRDNATWNPLMSIHPTNQWFSGGPLAFASAFFGSATWLTLDTCQSGHADFPPNPPIPWWNARRGWEPIELMYAASSMPNSSIRPVLDNEAHYENRYDNGNALYPVWNASDVRIGSWQAVFSGAAGLTYGADAVMQMADPVLYPADGSGPGTSWLAELKLPGSGQMQWIQRAVRDRGTGAFFTRVPAQEIILSSAGENDQRVTATADEGGSWIMVYTPTGLPFEITTSSLVSCNVKASWLDPTIGNYTSFSYEQCGDNTAYTFTPPLSSQHTDWTLVLEAVE</sequence>
<feature type="domain" description="Apiosidase-like catalytic" evidence="3">
    <location>
        <begin position="35"/>
        <end position="413"/>
    </location>
</feature>
<dbReference type="Pfam" id="PF12904">
    <property type="entry name" value="Collagen_bind_2"/>
    <property type="match status" value="1"/>
</dbReference>
<dbReference type="Pfam" id="PF13204">
    <property type="entry name" value="Apiosidase"/>
    <property type="match status" value="1"/>
</dbReference>
<dbReference type="Gene3D" id="3.20.20.80">
    <property type="entry name" value="Glycosidases"/>
    <property type="match status" value="1"/>
</dbReference>
<dbReference type="OrthoDB" id="2581507at2759"/>
<dbReference type="PANTHER" id="PTHR37836">
    <property type="entry name" value="LMO1036 PROTEIN"/>
    <property type="match status" value="1"/>
</dbReference>
<dbReference type="Proteomes" id="UP000241462">
    <property type="component" value="Unassembled WGS sequence"/>
</dbReference>
<protein>
    <recommendedName>
        <fullName evidence="6">DUF4038 domain-containing protein</fullName>
    </recommendedName>
</protein>
<dbReference type="PANTHER" id="PTHR37836:SF2">
    <property type="entry name" value="DUF4038 DOMAIN-CONTAINING PROTEIN"/>
    <property type="match status" value="1"/>
</dbReference>
<accession>A0A2T3A0X0</accession>
<evidence type="ECO:0000313" key="4">
    <source>
        <dbReference type="EMBL" id="PSR80799.1"/>
    </source>
</evidence>
<feature type="chain" id="PRO_5015449039" description="DUF4038 domain-containing protein" evidence="1">
    <location>
        <begin position="22"/>
        <end position="520"/>
    </location>
</feature>
<dbReference type="STRING" id="2025994.A0A2T3A0X0"/>
<feature type="signal peptide" evidence="1">
    <location>
        <begin position="1"/>
        <end position="21"/>
    </location>
</feature>
<name>A0A2T3A0X0_9PEZI</name>
<dbReference type="InterPro" id="IPR025277">
    <property type="entry name" value="Apiosidase-like_cat_dom"/>
</dbReference>
<gene>
    <name evidence="4" type="ORF">BD289DRAFT_54814</name>
</gene>
<keyword evidence="5" id="KW-1185">Reference proteome</keyword>
<evidence type="ECO:0000313" key="5">
    <source>
        <dbReference type="Proteomes" id="UP000241462"/>
    </source>
</evidence>
<feature type="domain" description="Putative collagen-binding" evidence="2">
    <location>
        <begin position="423"/>
        <end position="517"/>
    </location>
</feature>
<proteinExistence type="predicted"/>
<evidence type="ECO:0000259" key="3">
    <source>
        <dbReference type="Pfam" id="PF13204"/>
    </source>
</evidence>
<dbReference type="AlphaFoldDB" id="A0A2T3A0X0"/>
<evidence type="ECO:0008006" key="6">
    <source>
        <dbReference type="Google" id="ProtNLM"/>
    </source>
</evidence>
<reference evidence="4 5" key="1">
    <citation type="journal article" date="2018" name="Mycol. Prog.">
        <title>Coniella lustricola, a new species from submerged detritus.</title>
        <authorList>
            <person name="Raudabaugh D.B."/>
            <person name="Iturriaga T."/>
            <person name="Carver A."/>
            <person name="Mondo S."/>
            <person name="Pangilinan J."/>
            <person name="Lipzen A."/>
            <person name="He G."/>
            <person name="Amirebrahimi M."/>
            <person name="Grigoriev I.V."/>
            <person name="Miller A.N."/>
        </authorList>
    </citation>
    <scope>NUCLEOTIDE SEQUENCE [LARGE SCALE GENOMIC DNA]</scope>
    <source>
        <strain evidence="4 5">B22-T-1</strain>
    </source>
</reference>